<comment type="similarity">
    <text evidence="1">Belongs to the enoyl-CoA hydratase/isomerase family.</text>
</comment>
<evidence type="ECO:0000313" key="3">
    <source>
        <dbReference type="Proteomes" id="UP000198634"/>
    </source>
</evidence>
<dbReference type="InterPro" id="IPR001753">
    <property type="entry name" value="Enoyl-CoA_hydra/iso"/>
</dbReference>
<dbReference type="Proteomes" id="UP000198634">
    <property type="component" value="Unassembled WGS sequence"/>
</dbReference>
<dbReference type="GO" id="GO:0003824">
    <property type="term" value="F:catalytic activity"/>
    <property type="evidence" value="ECO:0007669"/>
    <property type="project" value="UniProtKB-ARBA"/>
</dbReference>
<dbReference type="InterPro" id="IPR029045">
    <property type="entry name" value="ClpP/crotonase-like_dom_sf"/>
</dbReference>
<organism evidence="2 3">
    <name type="scientific">Thalassovita taeanensis</name>
    <dbReference type="NCBI Taxonomy" id="657014"/>
    <lineage>
        <taxon>Bacteria</taxon>
        <taxon>Pseudomonadati</taxon>
        <taxon>Pseudomonadota</taxon>
        <taxon>Alphaproteobacteria</taxon>
        <taxon>Rhodobacterales</taxon>
        <taxon>Roseobacteraceae</taxon>
        <taxon>Thalassovita</taxon>
    </lineage>
</organism>
<dbReference type="AlphaFoldDB" id="A0A1H9GH17"/>
<dbReference type="Gene3D" id="3.90.226.10">
    <property type="entry name" value="2-enoyl-CoA Hydratase, Chain A, domain 1"/>
    <property type="match status" value="1"/>
</dbReference>
<sequence length="267" mass="27518">MTVTVVDHGAVRVVTIDRGAARNAVDPATAQALYDVFLAFDADEAVQVAVLTGAGGTFCAGFDLKTAADGRAEAWIGSLDIPQDWDDPVAQPRPGPMGPSRLMLSKPVIAAIEGHAVAGGLELAAWCDMRVAAETAILGVFCRRWGVPLIDGGTVRLPGIVGQGRANDLILTGRAIGAAEAERIGLVDRVVDTGQALEVALALAEGLVRFPQLCMRADHVSARMAPGDLAAALRREWASVAVFAAEGQAGAARFAAGKGRGGAFDAI</sequence>
<dbReference type="RefSeq" id="WP_090270078.1">
    <property type="nucleotide sequence ID" value="NZ_FOEP01000007.1"/>
</dbReference>
<evidence type="ECO:0000256" key="1">
    <source>
        <dbReference type="ARBA" id="ARBA00005254"/>
    </source>
</evidence>
<accession>A0A1H9GH17</accession>
<proteinExistence type="inferred from homology"/>
<protein>
    <submittedName>
        <fullName evidence="2">Enoyl-CoA hydratase</fullName>
    </submittedName>
</protein>
<dbReference type="Pfam" id="PF00378">
    <property type="entry name" value="ECH_1"/>
    <property type="match status" value="2"/>
</dbReference>
<keyword evidence="3" id="KW-1185">Reference proteome</keyword>
<name>A0A1H9GH17_9RHOB</name>
<dbReference type="EMBL" id="FOEP01000007">
    <property type="protein sequence ID" value="SEQ49402.1"/>
    <property type="molecule type" value="Genomic_DNA"/>
</dbReference>
<dbReference type="SUPFAM" id="SSF52096">
    <property type="entry name" value="ClpP/crotonase"/>
    <property type="match status" value="1"/>
</dbReference>
<dbReference type="CDD" id="cd06558">
    <property type="entry name" value="crotonase-like"/>
    <property type="match status" value="1"/>
</dbReference>
<dbReference type="PANTHER" id="PTHR43802">
    <property type="entry name" value="ENOYL-COA HYDRATASE"/>
    <property type="match status" value="1"/>
</dbReference>
<dbReference type="PANTHER" id="PTHR43802:SF1">
    <property type="entry name" value="IP11341P-RELATED"/>
    <property type="match status" value="1"/>
</dbReference>
<dbReference type="STRING" id="657014.SAMN04488092_107179"/>
<dbReference type="Gene3D" id="1.10.287.2460">
    <property type="match status" value="1"/>
</dbReference>
<gene>
    <name evidence="2" type="ORF">SAMN04488092_107179</name>
</gene>
<dbReference type="NCBIfam" id="NF006108">
    <property type="entry name" value="PRK08259.1"/>
    <property type="match status" value="1"/>
</dbReference>
<evidence type="ECO:0000313" key="2">
    <source>
        <dbReference type="EMBL" id="SEQ49402.1"/>
    </source>
</evidence>
<dbReference type="OrthoDB" id="5730382at2"/>
<reference evidence="2 3" key="1">
    <citation type="submission" date="2016-10" db="EMBL/GenBank/DDBJ databases">
        <authorList>
            <person name="de Groot N.N."/>
        </authorList>
    </citation>
    <scope>NUCLEOTIDE SEQUENCE [LARGE SCALE GENOMIC DNA]</scope>
    <source>
        <strain evidence="2 3">DSM 22007</strain>
    </source>
</reference>